<dbReference type="PANTHER" id="PTHR14817:SF2">
    <property type="entry name" value="COILED-COIL DOMAIN-CONTAINING PROTEIN 15"/>
    <property type="match status" value="1"/>
</dbReference>
<reference evidence="3 4" key="1">
    <citation type="journal article" date="2020" name="Mol. Biol. Evol.">
        <title>Interspecific Gene Flow and the Evolution of Specialization in Black and White Rhinoceros.</title>
        <authorList>
            <person name="Moodley Y."/>
            <person name="Westbury M.V."/>
            <person name="Russo I.M."/>
            <person name="Gopalakrishnan S."/>
            <person name="Rakotoarivelo A."/>
            <person name="Olsen R.A."/>
            <person name="Prost S."/>
            <person name="Tunstall T."/>
            <person name="Ryder O.A."/>
            <person name="Dalen L."/>
            <person name="Bruford M.W."/>
        </authorList>
    </citation>
    <scope>NUCLEOTIDE SEQUENCE [LARGE SCALE GENOMIC DNA]</scope>
    <source>
        <strain evidence="3">SBR-YM</strain>
        <tissue evidence="3">Skin</tissue>
    </source>
</reference>
<protein>
    <recommendedName>
        <fullName evidence="5">Coiled-coil domain-containing protein 15</fullName>
    </recommendedName>
</protein>
<comment type="caution">
    <text evidence="3">The sequence shown here is derived from an EMBL/GenBank/DDBJ whole genome shotgun (WGS) entry which is preliminary data.</text>
</comment>
<accession>A0A7J7F045</accession>
<proteinExistence type="predicted"/>
<keyword evidence="1" id="KW-0175">Coiled coil</keyword>
<feature type="coiled-coil region" evidence="1">
    <location>
        <begin position="1396"/>
        <end position="1423"/>
    </location>
</feature>
<dbReference type="PANTHER" id="PTHR14817">
    <property type="entry name" value="COILED-COIL DOMAIN-CONTAINING PROTEIN 15"/>
    <property type="match status" value="1"/>
</dbReference>
<evidence type="ECO:0000256" key="1">
    <source>
        <dbReference type="SAM" id="Coils"/>
    </source>
</evidence>
<dbReference type="EMBL" id="JACDTQ010001694">
    <property type="protein sequence ID" value="KAF5921419.1"/>
    <property type="molecule type" value="Genomic_DNA"/>
</dbReference>
<evidence type="ECO:0000313" key="3">
    <source>
        <dbReference type="EMBL" id="KAF5921419.1"/>
    </source>
</evidence>
<organism evidence="3 4">
    <name type="scientific">Diceros bicornis minor</name>
    <name type="common">South-central black rhinoceros</name>
    <dbReference type="NCBI Taxonomy" id="77932"/>
    <lineage>
        <taxon>Eukaryota</taxon>
        <taxon>Metazoa</taxon>
        <taxon>Chordata</taxon>
        <taxon>Craniata</taxon>
        <taxon>Vertebrata</taxon>
        <taxon>Euteleostomi</taxon>
        <taxon>Mammalia</taxon>
        <taxon>Eutheria</taxon>
        <taxon>Laurasiatheria</taxon>
        <taxon>Perissodactyla</taxon>
        <taxon>Rhinocerotidae</taxon>
        <taxon>Diceros</taxon>
    </lineage>
</organism>
<feature type="region of interest" description="Disordered" evidence="2">
    <location>
        <begin position="397"/>
        <end position="441"/>
    </location>
</feature>
<feature type="compositionally biased region" description="Basic and acidic residues" evidence="2">
    <location>
        <begin position="1103"/>
        <end position="1119"/>
    </location>
</feature>
<evidence type="ECO:0000256" key="2">
    <source>
        <dbReference type="SAM" id="MobiDB-lite"/>
    </source>
</evidence>
<keyword evidence="4" id="KW-1185">Reference proteome</keyword>
<gene>
    <name evidence="3" type="ORF">HPG69_019470</name>
</gene>
<dbReference type="Proteomes" id="UP000551758">
    <property type="component" value="Unassembled WGS sequence"/>
</dbReference>
<feature type="region of interest" description="Disordered" evidence="2">
    <location>
        <begin position="1095"/>
        <end position="1123"/>
    </location>
</feature>
<evidence type="ECO:0008006" key="5">
    <source>
        <dbReference type="Google" id="ProtNLM"/>
    </source>
</evidence>
<name>A0A7J7F045_DICBM</name>
<evidence type="ECO:0000313" key="4">
    <source>
        <dbReference type="Proteomes" id="UP000551758"/>
    </source>
</evidence>
<sequence length="1560" mass="177625">MAGQWLSLPRAHFPPVAVLHGELAHVCLSLPPVALSGMSLAPHGHLPLRIFSPERGHAGRLTVYGDLDGQTAALADGVLDHTAVQVVILHEHSGDGEHLLVGGQEHSRVIQEGLAILQPGVAGLGAILVRAVQSEGLAELQYSVHFTIYSEVDGLLPREGVICDGDLDLIGALISQLQVAQKQGTIFKEADAVAIVRPQGANDLCANGLYHRHWLVPLQLPLHHGLVTAGAANQARDLIPEATLFLPLPPAYFLEHVQAKMKGSLHLVIPKFTTLVLVVSNPRLRFGHPDYEHYVRSTSKVYLYFSVHMAYFWVALLGLTSEKHQLESGDGVKGSSRPSQGLHPERWFCYLRISDLGWFQSWDYHGAVGRPHLCSPVSQQHRAPSASRPVPRAFTIPAPSARQKAEVTNLRSSKPRPSAFQSPGGDASPEKADTRLRRGGARRSWVGRPIRKWPFTGGGYCGIGESLFFDSLSGYCLLQGSSPFQGTVARVLGGGDFNAESQMPGSVAPLKKPGNTTRLPLALDPLKSKDVLAVLAERNQAIVPVGAWVEPASPHSSEIPAYVSVSLDQTSAYMIEEELKEQLRKKQEALKHFQRQVKRRVNQQIRLRKKQQLQKSYEAAEKESSIAMQSSDPAHLTPKRTSIFPNNLNAAIGSARLPPSEILGDGIEDRENQNELFQQQAQADTLESSKERCQGIRVQKLNNLFSKCLLSQLSQTTKQARHQLASFKIVSKKNASVFPDGRRKSFPTQEKAHCRKPAFFREPDSEESSSIMIDEKGRENLFWGDQQDLLSEDKDKPFIRVQKVQFKNPLFAVMEEEELKQLHLRGIQDILPETQDYLPDAQGDLLETQGDLTGTQSIELEAQSIEPDTQSIELEAQAIEPKAQAIEPEAQVVKTETQSIMLEAQSIEPEDRSIALEVQDFQPRNRAFLPKDQNILPKCQDQHFLCKDQDFIPKDQNILPTCQDQAFLPKDQHVLPKDQNIQPKCQDQDVLLKDQHQDFLPKNQRILSEDNILSKYQDQHFLPKDQCVLPSDQRVLPEDQNILPTCQDQDFLPKDQGFLSRDQENYFWQPSSAFTAERWRKECLTSVQQYLLSGLQGQPSTRDQLDQKEEERDKQEKANLKQPASILIGRRGREAFPLDVHQDLLHRHQDQASIRGKKVHFKEPYSDMTNEKGREDFSLAGYQYLPPKLQDQAFIRDQNTFPKQPSFFMREDGVRDELPLEHHQYVQPKIQDQASSREQNKFIKQRSSFEKWGIERGIASGVPLHRNHEQASHKMTDERWRKELLPECREYVLHEIQDPDFAREQSLYFRQQPSVGTAERWREDLLLEGHQHLPPKHQREASSRRQVYDEYQSGLNTEFQTPLALQSGVDQEEDKKERQKQYLRHRRLFMDIEREQVKEQQRQKEYKKKIEKIKKKKEQERYAEEQRILRMNLLKEPYSGEKMSEILAQLQLEEIKGAREKQQQREKEYQRYLEALRAQIQEKMQLYKITLPPLCCCGPDFWDAHPDTCANNCIFYKNHRAYTRALHSVISSCDIPEGNSALRVAIHNFASAHRRTLKNL</sequence>
<dbReference type="GO" id="GO:0005813">
    <property type="term" value="C:centrosome"/>
    <property type="evidence" value="ECO:0007669"/>
    <property type="project" value="TreeGrafter"/>
</dbReference>
<dbReference type="InterPro" id="IPR037693">
    <property type="entry name" value="CCDC15"/>
</dbReference>